<keyword evidence="4" id="KW-0997">Cell inner membrane</keyword>
<evidence type="ECO:0000259" key="9">
    <source>
        <dbReference type="PROSITE" id="PS50928"/>
    </source>
</evidence>
<feature type="transmembrane region" description="Helical" evidence="8">
    <location>
        <begin position="242"/>
        <end position="264"/>
    </location>
</feature>
<gene>
    <name evidence="10" type="ORF">R7226_17305</name>
</gene>
<dbReference type="EMBL" id="JAWSTH010000047">
    <property type="protein sequence ID" value="MDW5596108.1"/>
    <property type="molecule type" value="Genomic_DNA"/>
</dbReference>
<evidence type="ECO:0000313" key="10">
    <source>
        <dbReference type="EMBL" id="MDW5596108.1"/>
    </source>
</evidence>
<keyword evidence="11" id="KW-1185">Reference proteome</keyword>
<dbReference type="Gene3D" id="1.10.3720.10">
    <property type="entry name" value="MetI-like"/>
    <property type="match status" value="1"/>
</dbReference>
<feature type="transmembrane region" description="Helical" evidence="8">
    <location>
        <begin position="76"/>
        <end position="94"/>
    </location>
</feature>
<evidence type="ECO:0000256" key="1">
    <source>
        <dbReference type="ARBA" id="ARBA00004429"/>
    </source>
</evidence>
<keyword evidence="5 8" id="KW-0812">Transmembrane</keyword>
<dbReference type="PANTHER" id="PTHR43357:SF4">
    <property type="entry name" value="INNER MEMBRANE ABC TRANSPORTER PERMEASE PROTEIN YDCV"/>
    <property type="match status" value="1"/>
</dbReference>
<feature type="transmembrane region" description="Helical" evidence="8">
    <location>
        <begin position="106"/>
        <end position="129"/>
    </location>
</feature>
<evidence type="ECO:0000256" key="5">
    <source>
        <dbReference type="ARBA" id="ARBA00022692"/>
    </source>
</evidence>
<feature type="transmembrane region" description="Helical" evidence="8">
    <location>
        <begin position="141"/>
        <end position="160"/>
    </location>
</feature>
<evidence type="ECO:0000313" key="11">
    <source>
        <dbReference type="Proteomes" id="UP001284601"/>
    </source>
</evidence>
<keyword evidence="2 8" id="KW-0813">Transport</keyword>
<evidence type="ECO:0000256" key="2">
    <source>
        <dbReference type="ARBA" id="ARBA00022448"/>
    </source>
</evidence>
<sequence length="276" mass="29339">MRSELRAGLGFGRLPFLAIGALLVIFLLLPLLVIVPTSWTSGMLLEFPPRGFSLQWYDRMLADPTWTDPLKVSLKISFFAALLATTVGTAAALGMRRLTLGRGGALVRSLFILPMAIPYVSYALGMYNVFLDLPAGLSETIVPLILAQSLITFPLVYIVVSGALSGVDPRLASAASTLGARWPTVVWRIELPLVRPAILAGGLFAFATCFDEAVLAIFLAPIDQVTIAQQLYRSANEAIAPTLSAVSTSITLLAIVVLGLATLIGRRAGTRNGGTA</sequence>
<evidence type="ECO:0000256" key="4">
    <source>
        <dbReference type="ARBA" id="ARBA00022519"/>
    </source>
</evidence>
<feature type="transmembrane region" description="Helical" evidence="8">
    <location>
        <begin position="12"/>
        <end position="35"/>
    </location>
</feature>
<proteinExistence type="inferred from homology"/>
<feature type="domain" description="ABC transmembrane type-1" evidence="9">
    <location>
        <begin position="70"/>
        <end position="264"/>
    </location>
</feature>
<dbReference type="Pfam" id="PF00528">
    <property type="entry name" value="BPD_transp_1"/>
    <property type="match status" value="1"/>
</dbReference>
<name>A0ABU4HS12_9ACTN</name>
<dbReference type="Proteomes" id="UP001284601">
    <property type="component" value="Unassembled WGS sequence"/>
</dbReference>
<feature type="transmembrane region" description="Helical" evidence="8">
    <location>
        <begin position="197"/>
        <end position="222"/>
    </location>
</feature>
<keyword evidence="6 8" id="KW-1133">Transmembrane helix</keyword>
<dbReference type="SUPFAM" id="SSF161098">
    <property type="entry name" value="MetI-like"/>
    <property type="match status" value="1"/>
</dbReference>
<dbReference type="PANTHER" id="PTHR43357">
    <property type="entry name" value="INNER MEMBRANE ABC TRANSPORTER PERMEASE PROTEIN YDCV"/>
    <property type="match status" value="1"/>
</dbReference>
<evidence type="ECO:0000256" key="3">
    <source>
        <dbReference type="ARBA" id="ARBA00022475"/>
    </source>
</evidence>
<comment type="subcellular location">
    <subcellularLocation>
        <location evidence="1">Cell inner membrane</location>
        <topology evidence="1">Multi-pass membrane protein</topology>
    </subcellularLocation>
    <subcellularLocation>
        <location evidence="8">Cell membrane</location>
        <topology evidence="8">Multi-pass membrane protein</topology>
    </subcellularLocation>
</comment>
<dbReference type="InterPro" id="IPR000515">
    <property type="entry name" value="MetI-like"/>
</dbReference>
<keyword evidence="7 8" id="KW-0472">Membrane</keyword>
<dbReference type="CDD" id="cd06261">
    <property type="entry name" value="TM_PBP2"/>
    <property type="match status" value="1"/>
</dbReference>
<comment type="caution">
    <text evidence="10">The sequence shown here is derived from an EMBL/GenBank/DDBJ whole genome shotgun (WGS) entry which is preliminary data.</text>
</comment>
<reference evidence="11" key="1">
    <citation type="submission" date="2023-07" db="EMBL/GenBank/DDBJ databases">
        <title>Conexibacter stalactiti sp. nov., isolated from stalactites in a lava cave and emended description of the genus Conexibacter.</title>
        <authorList>
            <person name="Lee S.D."/>
        </authorList>
    </citation>
    <scope>NUCLEOTIDE SEQUENCE [LARGE SCALE GENOMIC DNA]</scope>
    <source>
        <strain evidence="11">KCTC 39840</strain>
    </source>
</reference>
<evidence type="ECO:0000256" key="7">
    <source>
        <dbReference type="ARBA" id="ARBA00023136"/>
    </source>
</evidence>
<comment type="similarity">
    <text evidence="8">Belongs to the binding-protein-dependent transport system permease family.</text>
</comment>
<dbReference type="RefSeq" id="WP_318598487.1">
    <property type="nucleotide sequence ID" value="NZ_JAWSTH010000047.1"/>
</dbReference>
<dbReference type="PROSITE" id="PS50928">
    <property type="entry name" value="ABC_TM1"/>
    <property type="match status" value="1"/>
</dbReference>
<evidence type="ECO:0000256" key="6">
    <source>
        <dbReference type="ARBA" id="ARBA00022989"/>
    </source>
</evidence>
<evidence type="ECO:0000256" key="8">
    <source>
        <dbReference type="RuleBase" id="RU363032"/>
    </source>
</evidence>
<reference evidence="10 11" key="2">
    <citation type="submission" date="2023-10" db="EMBL/GenBank/DDBJ databases">
        <authorList>
            <person name="Han X.F."/>
        </authorList>
    </citation>
    <scope>NUCLEOTIDE SEQUENCE [LARGE SCALE GENOMIC DNA]</scope>
    <source>
        <strain evidence="10 11">KCTC 39840</strain>
    </source>
</reference>
<accession>A0ABU4HS12</accession>
<protein>
    <submittedName>
        <fullName evidence="10">ABC transporter permease</fullName>
    </submittedName>
</protein>
<organism evidence="10 11">
    <name type="scientific">Conexibacter stalactiti</name>
    <dbReference type="NCBI Taxonomy" id="1940611"/>
    <lineage>
        <taxon>Bacteria</taxon>
        <taxon>Bacillati</taxon>
        <taxon>Actinomycetota</taxon>
        <taxon>Thermoleophilia</taxon>
        <taxon>Solirubrobacterales</taxon>
        <taxon>Conexibacteraceae</taxon>
        <taxon>Conexibacter</taxon>
    </lineage>
</organism>
<dbReference type="InterPro" id="IPR035906">
    <property type="entry name" value="MetI-like_sf"/>
</dbReference>
<keyword evidence="3" id="KW-1003">Cell membrane</keyword>